<evidence type="ECO:0000313" key="10">
    <source>
        <dbReference type="EMBL" id="QDS69659.1"/>
    </source>
</evidence>
<feature type="domain" description="Cdc37 N-terminal" evidence="9">
    <location>
        <begin position="2"/>
        <end position="192"/>
    </location>
</feature>
<dbReference type="InterPro" id="IPR013873">
    <property type="entry name" value="Cdc37_C"/>
</dbReference>
<dbReference type="Pfam" id="PF08564">
    <property type="entry name" value="CDC37_C"/>
    <property type="match status" value="1"/>
</dbReference>
<dbReference type="Pfam" id="PF03234">
    <property type="entry name" value="CDC37_N"/>
    <property type="match status" value="1"/>
</dbReference>
<dbReference type="InterPro" id="IPR004918">
    <property type="entry name" value="Cdc37"/>
</dbReference>
<dbReference type="SMART" id="SM01069">
    <property type="entry name" value="CDC37_C"/>
    <property type="match status" value="1"/>
</dbReference>
<name>A0A517L201_9PEZI</name>
<dbReference type="Proteomes" id="UP000316270">
    <property type="component" value="Chromosome 3"/>
</dbReference>
<evidence type="ECO:0000256" key="5">
    <source>
        <dbReference type="ARBA" id="ARBA00031396"/>
    </source>
</evidence>
<evidence type="ECO:0000259" key="8">
    <source>
        <dbReference type="SMART" id="SM01070"/>
    </source>
</evidence>
<dbReference type="SUPFAM" id="SSF101391">
    <property type="entry name" value="Hsp90 co-chaperone CDC37"/>
    <property type="match status" value="1"/>
</dbReference>
<dbReference type="Gene3D" id="1.20.58.610">
    <property type="entry name" value="Cdc37, Hsp90 binding domain"/>
    <property type="match status" value="1"/>
</dbReference>
<accession>A0A517L201</accession>
<dbReference type="InterPro" id="IPR013874">
    <property type="entry name" value="Cdc37_Hsp90-bd"/>
</dbReference>
<sequence>MPVDYSKWDALELSDDSDIEVHPNVDKKSFIRAKQAQIHQQRAQRKVQIATLRYERIINDGLMLRIDRLLTALKSHKTSDQSADELVFQALIESAGDPKEDKPPAPPEGVHHNVKEQPTYSRMMATLVDQVRKEVDESKAENRLERYITGVTGHKEKVEGLQIELLAKLAELEKEESKHITSESIHDGFSFSNVAKHVEEPKPTSSTSKPSKTSKVELLNTPSLSSRPELRSMDSGQSEGADADIEDGPDPDRLAAESDDEDIRPTELGKKFGKIQIGDYRSSLQFISQNPTIINERESDGLLVEAFDAQMDGNAKYAKQCVHQALLIQYCRQLGKDGVGMFFKRITTKDHAANKMFTDDVNNTYAKIRERAGVLAQQKKDDLERGGEEQIQLHAVDPGTEITITIPPQIPTSLSDESTNPPPTEEQIQARQIFESFPPGLQRALESGKLDEVNRVLGKMSVEEAEEVVGQLGEAGMLNLEEKVIDATTEEGKRVVEEIERTHKLPGDASAEIGDVDVQGLSMDPPTALEDTVD</sequence>
<dbReference type="SMART" id="SM01070">
    <property type="entry name" value="CDC37_M"/>
    <property type="match status" value="1"/>
</dbReference>
<evidence type="ECO:0000259" key="7">
    <source>
        <dbReference type="SMART" id="SM01069"/>
    </source>
</evidence>
<dbReference type="GO" id="GO:0006457">
    <property type="term" value="P:protein folding"/>
    <property type="evidence" value="ECO:0007669"/>
    <property type="project" value="TreeGrafter"/>
</dbReference>
<dbReference type="Pfam" id="PF08565">
    <property type="entry name" value="CDC37_M"/>
    <property type="match status" value="1"/>
</dbReference>
<gene>
    <name evidence="10" type="ORF">FKW77_009458</name>
</gene>
<evidence type="ECO:0000256" key="1">
    <source>
        <dbReference type="ARBA" id="ARBA00004496"/>
    </source>
</evidence>
<comment type="subcellular location">
    <subcellularLocation>
        <location evidence="1">Cytoplasm</location>
    </subcellularLocation>
</comment>
<dbReference type="GO" id="GO:0019901">
    <property type="term" value="F:protein kinase binding"/>
    <property type="evidence" value="ECO:0007669"/>
    <property type="project" value="InterPro"/>
</dbReference>
<feature type="domain" description="Cdc37 C-terminal" evidence="7">
    <location>
        <begin position="419"/>
        <end position="510"/>
    </location>
</feature>
<keyword evidence="11" id="KW-1185">Reference proteome</keyword>
<dbReference type="GO" id="GO:0031072">
    <property type="term" value="F:heat shock protein binding"/>
    <property type="evidence" value="ECO:0007669"/>
    <property type="project" value="TreeGrafter"/>
</dbReference>
<evidence type="ECO:0000313" key="11">
    <source>
        <dbReference type="Proteomes" id="UP000316270"/>
    </source>
</evidence>
<dbReference type="OrthoDB" id="440202at2759"/>
<evidence type="ECO:0000259" key="9">
    <source>
        <dbReference type="SMART" id="SM01071"/>
    </source>
</evidence>
<dbReference type="SMART" id="SM01071">
    <property type="entry name" value="CDC37_N"/>
    <property type="match status" value="1"/>
</dbReference>
<evidence type="ECO:0000256" key="2">
    <source>
        <dbReference type="ARBA" id="ARBA00006222"/>
    </source>
</evidence>
<protein>
    <recommendedName>
        <fullName evidence="5">Hsp90 chaperone protein kinase-targeting subunit</fullName>
    </recommendedName>
</protein>
<dbReference type="GO" id="GO:0050821">
    <property type="term" value="P:protein stabilization"/>
    <property type="evidence" value="ECO:0007669"/>
    <property type="project" value="TreeGrafter"/>
</dbReference>
<dbReference type="FunFam" id="1.20.58.610:FF:000002">
    <property type="entry name" value="Hsp90 co-chaperone Cdc37, putative"/>
    <property type="match status" value="1"/>
</dbReference>
<feature type="domain" description="Cdc37 Hsp90 binding" evidence="8">
    <location>
        <begin position="195"/>
        <end position="387"/>
    </location>
</feature>
<dbReference type="STRING" id="50376.A0A517L201"/>
<feature type="compositionally biased region" description="Low complexity" evidence="6">
    <location>
        <begin position="203"/>
        <end position="213"/>
    </location>
</feature>
<keyword evidence="4" id="KW-0143">Chaperone</keyword>
<feature type="region of interest" description="Disordered" evidence="6">
    <location>
        <begin position="198"/>
        <end position="268"/>
    </location>
</feature>
<dbReference type="InterPro" id="IPR013855">
    <property type="entry name" value="Cdc37_N_dom"/>
</dbReference>
<reference evidence="10 11" key="1">
    <citation type="submission" date="2019-07" db="EMBL/GenBank/DDBJ databases">
        <title>Finished genome of Venturia effusa.</title>
        <authorList>
            <person name="Young C.A."/>
            <person name="Cox M.P."/>
            <person name="Ganley A.R.D."/>
            <person name="David W.J."/>
        </authorList>
    </citation>
    <scope>NUCLEOTIDE SEQUENCE [LARGE SCALE GENOMIC DNA]</scope>
    <source>
        <strain evidence="11">albino</strain>
    </source>
</reference>
<dbReference type="GO" id="GO:0005737">
    <property type="term" value="C:cytoplasm"/>
    <property type="evidence" value="ECO:0007669"/>
    <property type="project" value="UniProtKB-SubCell"/>
</dbReference>
<organism evidence="10 11">
    <name type="scientific">Venturia effusa</name>
    <dbReference type="NCBI Taxonomy" id="50376"/>
    <lineage>
        <taxon>Eukaryota</taxon>
        <taxon>Fungi</taxon>
        <taxon>Dikarya</taxon>
        <taxon>Ascomycota</taxon>
        <taxon>Pezizomycotina</taxon>
        <taxon>Dothideomycetes</taxon>
        <taxon>Pleosporomycetidae</taxon>
        <taxon>Venturiales</taxon>
        <taxon>Venturiaceae</taxon>
        <taxon>Venturia</taxon>
    </lineage>
</organism>
<feature type="region of interest" description="Disordered" evidence="6">
    <location>
        <begin position="505"/>
        <end position="534"/>
    </location>
</feature>
<comment type="similarity">
    <text evidence="2">Belongs to the CDC37 family.</text>
</comment>
<evidence type="ECO:0000256" key="3">
    <source>
        <dbReference type="ARBA" id="ARBA00022490"/>
    </source>
</evidence>
<dbReference type="AlphaFoldDB" id="A0A517L201"/>
<evidence type="ECO:0000256" key="4">
    <source>
        <dbReference type="ARBA" id="ARBA00023186"/>
    </source>
</evidence>
<dbReference type="GO" id="GO:0051087">
    <property type="term" value="F:protein-folding chaperone binding"/>
    <property type="evidence" value="ECO:0007669"/>
    <property type="project" value="TreeGrafter"/>
</dbReference>
<keyword evidence="3" id="KW-0963">Cytoplasm</keyword>
<dbReference type="GO" id="GO:0051082">
    <property type="term" value="F:unfolded protein binding"/>
    <property type="evidence" value="ECO:0007669"/>
    <property type="project" value="TreeGrafter"/>
</dbReference>
<dbReference type="InterPro" id="IPR038189">
    <property type="entry name" value="Cdc37_Hsp90-bd_sf"/>
</dbReference>
<proteinExistence type="inferred from homology"/>
<dbReference type="PANTHER" id="PTHR12800">
    <property type="entry name" value="CDC37-RELATED"/>
    <property type="match status" value="1"/>
</dbReference>
<dbReference type="EMBL" id="CP042187">
    <property type="protein sequence ID" value="QDS69659.1"/>
    <property type="molecule type" value="Genomic_DNA"/>
</dbReference>
<dbReference type="PANTHER" id="PTHR12800:SF4">
    <property type="entry name" value="HSP90 CO-CHAPERONE CDC37"/>
    <property type="match status" value="1"/>
</dbReference>
<evidence type="ECO:0000256" key="6">
    <source>
        <dbReference type="SAM" id="MobiDB-lite"/>
    </source>
</evidence>